<evidence type="ECO:0000313" key="6">
    <source>
        <dbReference type="EMBL" id="SET62366.1"/>
    </source>
</evidence>
<dbReference type="Proteomes" id="UP000199800">
    <property type="component" value="Unassembled WGS sequence"/>
</dbReference>
<dbReference type="AlphaFoldDB" id="A0A1I0FVL2"/>
<keyword evidence="4" id="KW-0564">Palmitate</keyword>
<dbReference type="PROSITE" id="PS51257">
    <property type="entry name" value="PROKAR_LIPOPROTEIN"/>
    <property type="match status" value="1"/>
</dbReference>
<name>A0A1I0FVL2_9FIRM</name>
<dbReference type="EMBL" id="FOHN01000039">
    <property type="protein sequence ID" value="SET62366.1"/>
    <property type="molecule type" value="Genomic_DNA"/>
</dbReference>
<dbReference type="OrthoDB" id="2644263at2"/>
<accession>A0A1I0FVL2</accession>
<dbReference type="Gene3D" id="3.40.190.10">
    <property type="entry name" value="Periplasmic binding protein-like II"/>
    <property type="match status" value="2"/>
</dbReference>
<evidence type="ECO:0000256" key="1">
    <source>
        <dbReference type="ARBA" id="ARBA00022475"/>
    </source>
</evidence>
<dbReference type="STRING" id="29364.SAMN04487772_1392"/>
<keyword evidence="7" id="KW-1185">Reference proteome</keyword>
<protein>
    <submittedName>
        <fullName evidence="6">Carbohydrate ABC transporter substrate-binding protein, CUT1 family</fullName>
    </submittedName>
</protein>
<dbReference type="RefSeq" id="WP_092479045.1">
    <property type="nucleotide sequence ID" value="NZ_FOHN01000039.1"/>
</dbReference>
<reference evidence="6 7" key="1">
    <citation type="submission" date="2016-10" db="EMBL/GenBank/DDBJ databases">
        <authorList>
            <person name="de Groot N.N."/>
        </authorList>
    </citation>
    <scope>NUCLEOTIDE SEQUENCE [LARGE SCALE GENOMIC DNA]</scope>
    <source>
        <strain evidence="6 7">DSM 1801</strain>
    </source>
</reference>
<keyword evidence="5" id="KW-0449">Lipoprotein</keyword>
<dbReference type="PANTHER" id="PTHR43649">
    <property type="entry name" value="ARABINOSE-BINDING PROTEIN-RELATED"/>
    <property type="match status" value="1"/>
</dbReference>
<sequence>MRKWMYVMLIGLGAITFIGCRNAASSFYVNFEVQEKEAQTTPFGRYPEEVVYTLGKMTGANNSNMPKGDTYEDNAYTRYLKEKLNIQNENVFEEGADYDNVVSMAITAEDIPDVLVVSNMEQLQMLIEKDLIEDLSEVYDSCASETIKDIYKSYGEDILNNVTVDGKLMALPETNIEDGPSLLWLRKDWMEQLGLSDPKTMEDVENIIGQFIEKDPGHNGEGNTIGLVCDSNIVGEAGYNYEYQMDIVFASCNAYPKQFIYGEDGELVYGSVQPEAKKALRKLRSMCQAGTLDSKFLLRSTENIIDLIVSGKCGSFFGPWWAPNNPLIDAKRNNKNADWEPYLIETDKEGVTSYVSQNPSYKYVVVRKGYEHPEIVMKIVSVLFDYARFHDKDAEEISAYFKLNVDPTARPLAINVDYADAIKRCYRNLTNVLNGKKKASTLERLEKSYYDACRDYVRGKEDSINENWAAYTSRIKALEVTEKGKTKQIKSMFFGETETMKQEWWKLERLEEETYLQIITGEAPLKAFDEFSQKWKEQGGQVILEEVNKYLKEKCTNQDEE</sequence>
<dbReference type="InterPro" id="IPR050490">
    <property type="entry name" value="Bact_solute-bd_prot1"/>
</dbReference>
<gene>
    <name evidence="6" type="ORF">SAMN04487772_1392</name>
</gene>
<dbReference type="InterPro" id="IPR006059">
    <property type="entry name" value="SBP"/>
</dbReference>
<dbReference type="Pfam" id="PF01547">
    <property type="entry name" value="SBP_bac_1"/>
    <property type="match status" value="1"/>
</dbReference>
<evidence type="ECO:0000256" key="2">
    <source>
        <dbReference type="ARBA" id="ARBA00022729"/>
    </source>
</evidence>
<keyword evidence="3" id="KW-0472">Membrane</keyword>
<organism evidence="6 7">
    <name type="scientific">[Clostridium] polysaccharolyticum</name>
    <dbReference type="NCBI Taxonomy" id="29364"/>
    <lineage>
        <taxon>Bacteria</taxon>
        <taxon>Bacillati</taxon>
        <taxon>Bacillota</taxon>
        <taxon>Clostridia</taxon>
        <taxon>Lachnospirales</taxon>
        <taxon>Lachnospiraceae</taxon>
    </lineage>
</organism>
<proteinExistence type="predicted"/>
<keyword evidence="1" id="KW-1003">Cell membrane</keyword>
<dbReference type="SUPFAM" id="SSF53850">
    <property type="entry name" value="Periplasmic binding protein-like II"/>
    <property type="match status" value="1"/>
</dbReference>
<evidence type="ECO:0000256" key="4">
    <source>
        <dbReference type="ARBA" id="ARBA00023139"/>
    </source>
</evidence>
<evidence type="ECO:0000313" key="7">
    <source>
        <dbReference type="Proteomes" id="UP000199800"/>
    </source>
</evidence>
<keyword evidence="2" id="KW-0732">Signal</keyword>
<dbReference type="PANTHER" id="PTHR43649:SF33">
    <property type="entry name" value="POLYGALACTURONAN_RHAMNOGALACTURONAN-BINDING PROTEIN YTCQ"/>
    <property type="match status" value="1"/>
</dbReference>
<evidence type="ECO:0000256" key="5">
    <source>
        <dbReference type="ARBA" id="ARBA00023288"/>
    </source>
</evidence>
<evidence type="ECO:0000256" key="3">
    <source>
        <dbReference type="ARBA" id="ARBA00023136"/>
    </source>
</evidence>